<organism evidence="1">
    <name type="scientific">marine sediment metagenome</name>
    <dbReference type="NCBI Taxonomy" id="412755"/>
    <lineage>
        <taxon>unclassified sequences</taxon>
        <taxon>metagenomes</taxon>
        <taxon>ecological metagenomes</taxon>
    </lineage>
</organism>
<dbReference type="AlphaFoldDB" id="A0A0F9EC67"/>
<evidence type="ECO:0000313" key="1">
    <source>
        <dbReference type="EMBL" id="KKL63796.1"/>
    </source>
</evidence>
<proteinExistence type="predicted"/>
<dbReference type="EMBL" id="LAZR01028045">
    <property type="protein sequence ID" value="KKL63796.1"/>
    <property type="molecule type" value="Genomic_DNA"/>
</dbReference>
<name>A0A0F9EC67_9ZZZZ</name>
<comment type="caution">
    <text evidence="1">The sequence shown here is derived from an EMBL/GenBank/DDBJ whole genome shotgun (WGS) entry which is preliminary data.</text>
</comment>
<sequence>MSSIYGGFEEILYTSSAIGAGETATPVAITTRLNPILDPGNINIRGTGKRGLYDILLGMRQIQFNIDILPSAMSFIADYQDGQTEIP</sequence>
<gene>
    <name evidence="1" type="ORF">LCGC14_2171560</name>
</gene>
<protein>
    <submittedName>
        <fullName evidence="1">Uncharacterized protein</fullName>
    </submittedName>
</protein>
<feature type="non-terminal residue" evidence="1">
    <location>
        <position position="87"/>
    </location>
</feature>
<accession>A0A0F9EC67</accession>
<reference evidence="1" key="1">
    <citation type="journal article" date="2015" name="Nature">
        <title>Complex archaea that bridge the gap between prokaryotes and eukaryotes.</title>
        <authorList>
            <person name="Spang A."/>
            <person name="Saw J.H."/>
            <person name="Jorgensen S.L."/>
            <person name="Zaremba-Niedzwiedzka K."/>
            <person name="Martijn J."/>
            <person name="Lind A.E."/>
            <person name="van Eijk R."/>
            <person name="Schleper C."/>
            <person name="Guy L."/>
            <person name="Ettema T.J."/>
        </authorList>
    </citation>
    <scope>NUCLEOTIDE SEQUENCE</scope>
</reference>